<dbReference type="Proteomes" id="UP001203423">
    <property type="component" value="Unassembled WGS sequence"/>
</dbReference>
<name>A0ABT0LHF7_9GAMM</name>
<evidence type="ECO:0000313" key="1">
    <source>
        <dbReference type="EMBL" id="MCL1126900.1"/>
    </source>
</evidence>
<gene>
    <name evidence="1" type="primary">eboE</name>
    <name evidence="1" type="ORF">L2764_21045</name>
</gene>
<reference evidence="1 2" key="1">
    <citation type="submission" date="2022-01" db="EMBL/GenBank/DDBJ databases">
        <title>Whole genome-based taxonomy of the Shewanellaceae.</title>
        <authorList>
            <person name="Martin-Rodriguez A.J."/>
        </authorList>
    </citation>
    <scope>NUCLEOTIDE SEQUENCE [LARGE SCALE GENOMIC DNA]</scope>
    <source>
        <strain evidence="1 2">DSM 17177</strain>
    </source>
</reference>
<dbReference type="SUPFAM" id="SSF51658">
    <property type="entry name" value="Xylose isomerase-like"/>
    <property type="match status" value="1"/>
</dbReference>
<sequence length="397" mass="45437">MAFLADEISYCSNVHSGGSLAQLRFNITHSIQAVRQQRKLSKMSVGLWISAVAANELNNEQALMSFKQLLDKTGLSLRSINGFPYGDFHQDAVKEKAYLPDWSTRERVQYSQVLAVILAACLPDDCDTGTISTLPLGYKKDWTPQKHQAAIDHLTELMAYLGQLYEQTGKKIILCLEMEPDCVLESTDELIIFFRQDLPQTAVFHRHLAICYDVCHQAVMFENAYSALVRIFDAHVHIGKIQLSNALEVLFNNEDTSLMDCLRLFCDSRYLHQVKCQRVDDHVEGRVDERHLTSYSDLVHALKKPINGKGRIHFHVPIHAPYLMHPQLTTTQSDILSVFDFLCDHPDMHPFLEVETYSWQVLPVDIRPRNNDELIMQITKELSWVESELKKRGLLSP</sequence>
<dbReference type="EMBL" id="JAKIKS010000114">
    <property type="protein sequence ID" value="MCL1126900.1"/>
    <property type="molecule type" value="Genomic_DNA"/>
</dbReference>
<dbReference type="NCBIfam" id="NF035939">
    <property type="entry name" value="TIM_EboE"/>
    <property type="match status" value="1"/>
</dbReference>
<organism evidence="1 2">
    <name type="scientific">Shewanella surugensis</name>
    <dbReference type="NCBI Taxonomy" id="212020"/>
    <lineage>
        <taxon>Bacteria</taxon>
        <taxon>Pseudomonadati</taxon>
        <taxon>Pseudomonadota</taxon>
        <taxon>Gammaproteobacteria</taxon>
        <taxon>Alteromonadales</taxon>
        <taxon>Shewanellaceae</taxon>
        <taxon>Shewanella</taxon>
    </lineage>
</organism>
<keyword evidence="2" id="KW-1185">Reference proteome</keyword>
<comment type="caution">
    <text evidence="1">The sequence shown here is derived from an EMBL/GenBank/DDBJ whole genome shotgun (WGS) entry which is preliminary data.</text>
</comment>
<dbReference type="InterPro" id="IPR036237">
    <property type="entry name" value="Xyl_isomerase-like_sf"/>
</dbReference>
<evidence type="ECO:0000313" key="2">
    <source>
        <dbReference type="Proteomes" id="UP001203423"/>
    </source>
</evidence>
<dbReference type="Gene3D" id="3.20.20.150">
    <property type="entry name" value="Divalent-metal-dependent TIM barrel enzymes"/>
    <property type="match status" value="1"/>
</dbReference>
<accession>A0ABT0LHF7</accession>
<proteinExistence type="predicted"/>
<dbReference type="RefSeq" id="WP_248942310.1">
    <property type="nucleotide sequence ID" value="NZ_JAKIKS010000114.1"/>
</dbReference>
<protein>
    <submittedName>
        <fullName evidence="1">Metabolite traffic protein EboE</fullName>
    </submittedName>
</protein>